<evidence type="ECO:0000256" key="1">
    <source>
        <dbReference type="SAM" id="SignalP"/>
    </source>
</evidence>
<gene>
    <name evidence="3" type="ORF">KYK27_05330</name>
</gene>
<dbReference type="PANTHER" id="PTHR39200">
    <property type="entry name" value="HYPOTHETICAL EXPORTED PROTEIN"/>
    <property type="match status" value="1"/>
</dbReference>
<dbReference type="InterPro" id="IPR021255">
    <property type="entry name" value="DUF2807"/>
</dbReference>
<proteinExistence type="predicted"/>
<keyword evidence="1" id="KW-0732">Signal</keyword>
<evidence type="ECO:0000313" key="4">
    <source>
        <dbReference type="Proteomes" id="UP000774935"/>
    </source>
</evidence>
<feature type="domain" description="Putative auto-transporter adhesin head GIN" evidence="2">
    <location>
        <begin position="45"/>
        <end position="225"/>
    </location>
</feature>
<dbReference type="Pfam" id="PF10988">
    <property type="entry name" value="DUF2807"/>
    <property type="match status" value="1"/>
</dbReference>
<dbReference type="EMBL" id="JAHWXQ010000001">
    <property type="protein sequence ID" value="MBW3364453.1"/>
    <property type="molecule type" value="Genomic_DNA"/>
</dbReference>
<evidence type="ECO:0000259" key="2">
    <source>
        <dbReference type="Pfam" id="PF10988"/>
    </source>
</evidence>
<evidence type="ECO:0000313" key="3">
    <source>
        <dbReference type="EMBL" id="MBW3364453.1"/>
    </source>
</evidence>
<organism evidence="3 4">
    <name type="scientific">Pontibacter populi</name>
    <dbReference type="NCBI Taxonomy" id="890055"/>
    <lineage>
        <taxon>Bacteria</taxon>
        <taxon>Pseudomonadati</taxon>
        <taxon>Bacteroidota</taxon>
        <taxon>Cytophagia</taxon>
        <taxon>Cytophagales</taxon>
        <taxon>Hymenobacteraceae</taxon>
        <taxon>Pontibacter</taxon>
    </lineage>
</organism>
<dbReference type="Gene3D" id="2.160.20.120">
    <property type="match status" value="1"/>
</dbReference>
<dbReference type="RefSeq" id="WP_199108942.1">
    <property type="nucleotide sequence ID" value="NZ_JAHWXQ010000001.1"/>
</dbReference>
<comment type="caution">
    <text evidence="3">The sequence shown here is derived from an EMBL/GenBank/DDBJ whole genome shotgun (WGS) entry which is preliminary data.</text>
</comment>
<sequence length="240" mass="25432">MKNFTANMAIVVSFVLAFALLSGTVIAQDVKGNGNLQTQTRKVSDFKGIKVGGGFSVEIKQGKQQELRIEAEGNLMDNIVSEVKNGVLHLYTKGNINSRKGMKAYITVNELEKVDISGGVKVVGLSTFKANTFELDMSGGSNVTLAIDARKLDVDMSGGSKVVLKGRADEMDMDMSGASNVDTQELKAKKVKINASGASKVKVFASETLQINASGTSNISYAGSPKIEAETTAASRISKL</sequence>
<feature type="chain" id="PRO_5045914605" evidence="1">
    <location>
        <begin position="28"/>
        <end position="240"/>
    </location>
</feature>
<protein>
    <submittedName>
        <fullName evidence="3">DUF2807 domain-containing protein</fullName>
    </submittedName>
</protein>
<keyword evidence="4" id="KW-1185">Reference proteome</keyword>
<dbReference type="Proteomes" id="UP000774935">
    <property type="component" value="Unassembled WGS sequence"/>
</dbReference>
<dbReference type="PANTHER" id="PTHR39200:SF1">
    <property type="entry name" value="AUTO-TRANSPORTER ADHESIN HEAD GIN DOMAIN-CONTAINING PROTEIN-RELATED"/>
    <property type="match status" value="1"/>
</dbReference>
<accession>A0ABS6X8W6</accession>
<feature type="signal peptide" evidence="1">
    <location>
        <begin position="1"/>
        <end position="27"/>
    </location>
</feature>
<name>A0ABS6X8W6_9BACT</name>
<reference evidence="3 4" key="1">
    <citation type="submission" date="2021-07" db="EMBL/GenBank/DDBJ databases">
        <authorList>
            <person name="Kim M.K."/>
        </authorList>
    </citation>
    <scope>NUCLEOTIDE SEQUENCE [LARGE SCALE GENOMIC DNA]</scope>
    <source>
        <strain evidence="3 4">HLY7-15</strain>
    </source>
</reference>